<reference evidence="2" key="1">
    <citation type="submission" date="2025-02" db="EMBL/GenBank/DDBJ databases">
        <authorList>
            <consortium name="NCBI Genome Project"/>
        </authorList>
    </citation>
    <scope>NUCLEOTIDE SEQUENCE</scope>
</reference>
<feature type="region of interest" description="Disordered" evidence="1">
    <location>
        <begin position="131"/>
        <end position="165"/>
    </location>
</feature>
<sequence>MSITLGKRKGKQVTIQHREGGNLACMEWMEDVTITTGWGADHVSDHRLPTPSPPMYHLLITALIHSARFATIDQRESLSSVTFFSPPLHNGSPARCVDYYERYVDVLGYQRHSNDFTVAYFGVEASATPSRQPSIPIKADCRDKDPDASEWDTRLPTDPQKPRIASHGNYRVNRVYGAVRKRESHSIIPHIA</sequence>
<dbReference type="RefSeq" id="XP_059605654.1">
    <property type="nucleotide sequence ID" value="XM_059745706.1"/>
</dbReference>
<dbReference type="VEuPathDB" id="FungiDB:An18g03160"/>
<dbReference type="GeneID" id="84593689"/>
<proteinExistence type="predicted"/>
<accession>A0AAJ8BYI1</accession>
<dbReference type="AlphaFoldDB" id="A0AAJ8BYI1"/>
<feature type="compositionally biased region" description="Basic and acidic residues" evidence="1">
    <location>
        <begin position="139"/>
        <end position="155"/>
    </location>
</feature>
<evidence type="ECO:0000256" key="1">
    <source>
        <dbReference type="SAM" id="MobiDB-lite"/>
    </source>
</evidence>
<organism evidence="2">
    <name type="scientific">Aspergillus niger</name>
    <dbReference type="NCBI Taxonomy" id="5061"/>
    <lineage>
        <taxon>Eukaryota</taxon>
        <taxon>Fungi</taxon>
        <taxon>Dikarya</taxon>
        <taxon>Ascomycota</taxon>
        <taxon>Pezizomycotina</taxon>
        <taxon>Eurotiomycetes</taxon>
        <taxon>Eurotiomycetidae</taxon>
        <taxon>Eurotiales</taxon>
        <taxon>Aspergillaceae</taxon>
        <taxon>Aspergillus</taxon>
        <taxon>Aspergillus subgen. Circumdati</taxon>
    </lineage>
</organism>
<reference evidence="2" key="2">
    <citation type="submission" date="2025-08" db="UniProtKB">
        <authorList>
            <consortium name="RefSeq"/>
        </authorList>
    </citation>
    <scope>IDENTIFICATION</scope>
</reference>
<gene>
    <name evidence="2" type="ORF">An18g03160</name>
</gene>
<dbReference type="KEGG" id="ang:An18g03160"/>
<evidence type="ECO:0000313" key="2">
    <source>
        <dbReference type="RefSeq" id="XP_059605654.1"/>
    </source>
</evidence>
<protein>
    <submittedName>
        <fullName evidence="2">Uncharacterized protein</fullName>
    </submittedName>
</protein>
<name>A0AAJ8BYI1_ASPNG</name>